<dbReference type="Proteomes" id="UP001564408">
    <property type="component" value="Unassembled WGS sequence"/>
</dbReference>
<feature type="chain" id="PRO_5045454412" evidence="2">
    <location>
        <begin position="27"/>
        <end position="259"/>
    </location>
</feature>
<keyword evidence="6" id="KW-1185">Reference proteome</keyword>
<organism evidence="5 6">
    <name type="scientific">Thioalkalicoccus limnaeus</name>
    <dbReference type="NCBI Taxonomy" id="120681"/>
    <lineage>
        <taxon>Bacteria</taxon>
        <taxon>Pseudomonadati</taxon>
        <taxon>Pseudomonadota</taxon>
        <taxon>Gammaproteobacteria</taxon>
        <taxon>Chromatiales</taxon>
        <taxon>Chromatiaceae</taxon>
        <taxon>Thioalkalicoccus</taxon>
    </lineage>
</organism>
<dbReference type="RefSeq" id="WP_369665857.1">
    <property type="nucleotide sequence ID" value="NZ_JBDKXB010000003.1"/>
</dbReference>
<comment type="caution">
    <text evidence="5">The sequence shown here is derived from an EMBL/GenBank/DDBJ whole genome shotgun (WGS) entry which is preliminary data.</text>
</comment>
<evidence type="ECO:0000256" key="2">
    <source>
        <dbReference type="SAM" id="SignalP"/>
    </source>
</evidence>
<evidence type="ECO:0000256" key="1">
    <source>
        <dbReference type="ARBA" id="ARBA00022729"/>
    </source>
</evidence>
<evidence type="ECO:0000259" key="3">
    <source>
        <dbReference type="Pfam" id="PF02563"/>
    </source>
</evidence>
<protein>
    <submittedName>
        <fullName evidence="5">Polysaccharide biosynthesis/export family protein</fullName>
    </submittedName>
</protein>
<dbReference type="PANTHER" id="PTHR33619">
    <property type="entry name" value="POLYSACCHARIDE EXPORT PROTEIN GFCE-RELATED"/>
    <property type="match status" value="1"/>
</dbReference>
<dbReference type="PANTHER" id="PTHR33619:SF3">
    <property type="entry name" value="POLYSACCHARIDE EXPORT PROTEIN GFCE-RELATED"/>
    <property type="match status" value="1"/>
</dbReference>
<feature type="domain" description="Soluble ligand binding" evidence="4">
    <location>
        <begin position="155"/>
        <end position="206"/>
    </location>
</feature>
<evidence type="ECO:0000313" key="5">
    <source>
        <dbReference type="EMBL" id="MEY6431475.1"/>
    </source>
</evidence>
<gene>
    <name evidence="5" type="ORF">ABC977_03530</name>
</gene>
<dbReference type="Pfam" id="PF10531">
    <property type="entry name" value="SLBB"/>
    <property type="match status" value="1"/>
</dbReference>
<sequence>MRSSLTISSRVVMLALLLFGFSACQSTGGGPGSAAGLAPGAIGEPTGAAGPDAGSAGGDLIPVVEGLPPDPGPRATYRIGPFDLLQVDVFQVADFSRRYRVNEDGLILMPLVGPVQVGGLTPSEAQDRIADALGRDYLRNPQVSVFVEEFANQNITVTGAVRRPGVYPIQSRMTLLQAVAMAQGLSDVAKDQSVVLFRPQADDRMQAYVINLAQIQRGELRDPPLIADDRVVVPQAGGLVLLRTITGSIRGLVSPIPVY</sequence>
<dbReference type="InterPro" id="IPR019554">
    <property type="entry name" value="Soluble_ligand-bd"/>
</dbReference>
<evidence type="ECO:0000313" key="6">
    <source>
        <dbReference type="Proteomes" id="UP001564408"/>
    </source>
</evidence>
<keyword evidence="1 2" id="KW-0732">Signal</keyword>
<dbReference type="Gene3D" id="3.10.560.10">
    <property type="entry name" value="Outer membrane lipoprotein wza domain like"/>
    <property type="match status" value="1"/>
</dbReference>
<dbReference type="Pfam" id="PF02563">
    <property type="entry name" value="Poly_export"/>
    <property type="match status" value="1"/>
</dbReference>
<dbReference type="InterPro" id="IPR049712">
    <property type="entry name" value="Poly_export"/>
</dbReference>
<proteinExistence type="predicted"/>
<evidence type="ECO:0000259" key="4">
    <source>
        <dbReference type="Pfam" id="PF10531"/>
    </source>
</evidence>
<accession>A0ABV4BBJ1</accession>
<feature type="signal peptide" evidence="2">
    <location>
        <begin position="1"/>
        <end position="26"/>
    </location>
</feature>
<dbReference type="EMBL" id="JBDKXB010000003">
    <property type="protein sequence ID" value="MEY6431475.1"/>
    <property type="molecule type" value="Genomic_DNA"/>
</dbReference>
<reference evidence="5 6" key="1">
    <citation type="submission" date="2024-05" db="EMBL/GenBank/DDBJ databases">
        <title>Genome Sequence and Characterization of the New Strain Purple Sulfur Bacterium of Genus Thioalkalicoccus.</title>
        <authorList>
            <person name="Bryantseva I.A."/>
            <person name="Kyndt J.A."/>
            <person name="Imhoff J.F."/>
        </authorList>
    </citation>
    <scope>NUCLEOTIDE SEQUENCE [LARGE SCALE GENOMIC DNA]</scope>
    <source>
        <strain evidence="5 6">Um2</strain>
    </source>
</reference>
<name>A0ABV4BBJ1_9GAMM</name>
<dbReference type="InterPro" id="IPR003715">
    <property type="entry name" value="Poly_export_N"/>
</dbReference>
<feature type="domain" description="Polysaccharide export protein N-terminal" evidence="3">
    <location>
        <begin position="74"/>
        <end position="147"/>
    </location>
</feature>
<dbReference type="PROSITE" id="PS51257">
    <property type="entry name" value="PROKAR_LIPOPROTEIN"/>
    <property type="match status" value="1"/>
</dbReference>